<dbReference type="PANTHER" id="PTHR23427">
    <property type="entry name" value="SURFEIT LOCUS PROTEIN"/>
    <property type="match status" value="1"/>
</dbReference>
<comment type="function">
    <text evidence="6">Probably involved in the biogenesis of the COX complex.</text>
</comment>
<dbReference type="CDD" id="cd06662">
    <property type="entry name" value="SURF1"/>
    <property type="match status" value="1"/>
</dbReference>
<evidence type="ECO:0000256" key="4">
    <source>
        <dbReference type="ARBA" id="ARBA00022989"/>
    </source>
</evidence>
<keyword evidence="6" id="KW-0999">Mitochondrion inner membrane</keyword>
<keyword evidence="6" id="KW-0496">Mitochondrion</keyword>
<name>A0A0N4ZWY8_PARTI</name>
<comment type="similarity">
    <text evidence="2 6">Belongs to the SURF1 family.</text>
</comment>
<dbReference type="AlphaFoldDB" id="A0A0N4ZWY8"/>
<proteinExistence type="inferred from homology"/>
<evidence type="ECO:0000313" key="8">
    <source>
        <dbReference type="WBParaSite" id="PTRK_0001320300.1"/>
    </source>
</evidence>
<reference evidence="8" key="1">
    <citation type="submission" date="2017-02" db="UniProtKB">
        <authorList>
            <consortium name="WormBaseParasite"/>
        </authorList>
    </citation>
    <scope>IDENTIFICATION</scope>
</reference>
<dbReference type="Pfam" id="PF02104">
    <property type="entry name" value="SURF1"/>
    <property type="match status" value="1"/>
</dbReference>
<accession>A0A0N4ZWY8</accession>
<comment type="caution">
    <text evidence="6">Lacks conserved residue(s) required for the propagation of feature annotation.</text>
</comment>
<dbReference type="PANTHER" id="PTHR23427:SF2">
    <property type="entry name" value="SURFEIT LOCUS PROTEIN 1"/>
    <property type="match status" value="1"/>
</dbReference>
<dbReference type="GO" id="GO:0005743">
    <property type="term" value="C:mitochondrial inner membrane"/>
    <property type="evidence" value="ECO:0007669"/>
    <property type="project" value="UniProtKB-SubCell"/>
</dbReference>
<dbReference type="PROSITE" id="PS50895">
    <property type="entry name" value="SURF1"/>
    <property type="match status" value="1"/>
</dbReference>
<dbReference type="STRING" id="131310.A0A0N4ZWY8"/>
<protein>
    <recommendedName>
        <fullName evidence="6">SURF1-like protein</fullName>
    </recommendedName>
</protein>
<dbReference type="WBParaSite" id="PTRK_0001320300.1">
    <property type="protein sequence ID" value="PTRK_0001320300.1"/>
    <property type="gene ID" value="PTRK_0001320300"/>
</dbReference>
<evidence type="ECO:0000256" key="2">
    <source>
        <dbReference type="ARBA" id="ARBA00007165"/>
    </source>
</evidence>
<organism evidence="7 8">
    <name type="scientific">Parastrongyloides trichosuri</name>
    <name type="common">Possum-specific nematode worm</name>
    <dbReference type="NCBI Taxonomy" id="131310"/>
    <lineage>
        <taxon>Eukaryota</taxon>
        <taxon>Metazoa</taxon>
        <taxon>Ecdysozoa</taxon>
        <taxon>Nematoda</taxon>
        <taxon>Chromadorea</taxon>
        <taxon>Rhabditida</taxon>
        <taxon>Tylenchina</taxon>
        <taxon>Panagrolaimomorpha</taxon>
        <taxon>Strongyloidoidea</taxon>
        <taxon>Strongyloididae</taxon>
        <taxon>Parastrongyloides</taxon>
    </lineage>
</organism>
<keyword evidence="5 6" id="KW-0472">Membrane</keyword>
<dbReference type="InterPro" id="IPR045214">
    <property type="entry name" value="Surf1/Surf4"/>
</dbReference>
<evidence type="ECO:0000313" key="7">
    <source>
        <dbReference type="Proteomes" id="UP000038045"/>
    </source>
</evidence>
<feature type="transmembrane region" description="Helical" evidence="6">
    <location>
        <begin position="52"/>
        <end position="72"/>
    </location>
</feature>
<evidence type="ECO:0000256" key="3">
    <source>
        <dbReference type="ARBA" id="ARBA00022692"/>
    </source>
</evidence>
<dbReference type="InterPro" id="IPR002994">
    <property type="entry name" value="Surf1/Shy1"/>
</dbReference>
<evidence type="ECO:0000256" key="6">
    <source>
        <dbReference type="RuleBase" id="RU363076"/>
    </source>
</evidence>
<evidence type="ECO:0000256" key="5">
    <source>
        <dbReference type="ARBA" id="ARBA00023136"/>
    </source>
</evidence>
<keyword evidence="3 6" id="KW-0812">Transmembrane</keyword>
<sequence length="295" mass="34516">MFTRILNSINISKGCNVYLYRNCSKRVDNVLNLKTKYNYKSGEAKKIEKKKISVGSLSLLIIPAFTFYLGCWQVQRYWWKKKLLDELEERMSNKIVPFPINDLTKLENMEYEKVEIEGEFLHDREFLMYPRGRFDKEFVKNKSNVSGLIASNNLSSTGAHIITPFKVDGTDLIIMINRGWVPKNKMPKSTRINTFPTGKIKLSAIVRKSENRPQFISENIPDKGMWFYKNFKQMGDYCGSMPIYLEASTEHSYFPDGPISGQSNVEIRNKHLEYLSTWYSLTALTLIMWYLRFLK</sequence>
<evidence type="ECO:0000256" key="1">
    <source>
        <dbReference type="ARBA" id="ARBA00004370"/>
    </source>
</evidence>
<comment type="subcellular location">
    <subcellularLocation>
        <location evidence="1">Membrane</location>
    </subcellularLocation>
    <subcellularLocation>
        <location evidence="6">Mitochondrion inner membrane</location>
        <topology evidence="6">Multi-pass membrane protein</topology>
    </subcellularLocation>
</comment>
<keyword evidence="4 6" id="KW-1133">Transmembrane helix</keyword>
<dbReference type="GO" id="GO:0033617">
    <property type="term" value="P:mitochondrial respiratory chain complex IV assembly"/>
    <property type="evidence" value="ECO:0007669"/>
    <property type="project" value="TreeGrafter"/>
</dbReference>
<keyword evidence="7" id="KW-1185">Reference proteome</keyword>
<dbReference type="Proteomes" id="UP000038045">
    <property type="component" value="Unplaced"/>
</dbReference>